<dbReference type="KEGG" id="uru:DSM104443_03042"/>
<dbReference type="AlphaFoldDB" id="A0A6M4GXE0"/>
<feature type="signal peptide" evidence="1">
    <location>
        <begin position="1"/>
        <end position="41"/>
    </location>
</feature>
<evidence type="ECO:0000313" key="2">
    <source>
        <dbReference type="EMBL" id="QJR11959.1"/>
    </source>
</evidence>
<organism evidence="2 3">
    <name type="scientific">Usitatibacter rugosus</name>
    <dbReference type="NCBI Taxonomy" id="2732067"/>
    <lineage>
        <taxon>Bacteria</taxon>
        <taxon>Pseudomonadati</taxon>
        <taxon>Pseudomonadota</taxon>
        <taxon>Betaproteobacteria</taxon>
        <taxon>Nitrosomonadales</taxon>
        <taxon>Usitatibacteraceae</taxon>
        <taxon>Usitatibacter</taxon>
    </lineage>
</organism>
<name>A0A6M4GXE0_9PROT</name>
<evidence type="ECO:0008006" key="4">
    <source>
        <dbReference type="Google" id="ProtNLM"/>
    </source>
</evidence>
<sequence length="214" mass="23429">MTGLRCQARFGDNCVMTNYRLLLKLSLVAGYLLVPGGPAAAADPVKPPAKPAMTLELGGTAYLHRWTKNNEHEFTPQNDADLQKWHDMVTLKVYEQATTPEKIAELANRMLTVYRANGKVLKTASRPRTVDRPAEHLIVAMFGSPDALEAAFVRLMFVDGAGLAVVYSHRVYGSPAGPAMSKWLETDGGDAERALMEWKQLPKAAALKKLPVSP</sequence>
<evidence type="ECO:0000256" key="1">
    <source>
        <dbReference type="SAM" id="SignalP"/>
    </source>
</evidence>
<proteinExistence type="predicted"/>
<accession>A0A6M4GXE0</accession>
<reference evidence="2 3" key="1">
    <citation type="submission" date="2020-04" db="EMBL/GenBank/DDBJ databases">
        <title>Usitatibacter rugosus gen. nov., sp. nov. and Usitatibacter palustris sp. nov., novel members of Usitatibacteraceae fam. nov. within the order Nitrosomonadales isolated from soil.</title>
        <authorList>
            <person name="Huber K.J."/>
            <person name="Neumann-Schaal M."/>
            <person name="Geppert A."/>
            <person name="Luckner M."/>
            <person name="Wanner G."/>
            <person name="Overmann J."/>
        </authorList>
    </citation>
    <scope>NUCLEOTIDE SEQUENCE [LARGE SCALE GENOMIC DNA]</scope>
    <source>
        <strain evidence="2 3">0125_3</strain>
    </source>
</reference>
<dbReference type="EMBL" id="CP053069">
    <property type="protein sequence ID" value="QJR11959.1"/>
    <property type="molecule type" value="Genomic_DNA"/>
</dbReference>
<evidence type="ECO:0000313" key="3">
    <source>
        <dbReference type="Proteomes" id="UP000501534"/>
    </source>
</evidence>
<keyword evidence="1" id="KW-0732">Signal</keyword>
<dbReference type="Proteomes" id="UP000501534">
    <property type="component" value="Chromosome"/>
</dbReference>
<keyword evidence="3" id="KW-1185">Reference proteome</keyword>
<feature type="chain" id="PRO_5026914206" description="Lipoprotein" evidence="1">
    <location>
        <begin position="42"/>
        <end position="214"/>
    </location>
</feature>
<gene>
    <name evidence="2" type="ORF">DSM104443_03042</name>
</gene>
<protein>
    <recommendedName>
        <fullName evidence="4">Lipoprotein</fullName>
    </recommendedName>
</protein>